<dbReference type="InterPro" id="IPR018501">
    <property type="entry name" value="DDT_dom"/>
</dbReference>
<proteinExistence type="predicted"/>
<sequence length="725" mass="84442">MPLLKRKPFILKEPPKNLEPPEPVHQIRFTKEIFRDYQEYLKRINLYRQRIWTCKSSAKPNLTYEEALVSETHMSEKVQELPRELVAPALHIIQFSMLSLKDLADTIAAKLQECFYVGAEVCGRKGDSVHPCKILEVLGHSAERTQYQVAWLDKNRKILEIAVVHREDLIWKKLPFTRNILKSLIRESTKMHIPWVLHENLVRKHGISTDPPKELRSKFFFQDGLLVCRKKRRENEKDRNIVGEGDEQSRKEKRKKEDGPKVEGSTIDTNSKIEDDKTKSEPIKYPIDDLLVQPDADDPVFTDRPSPSKDFNVPMDCVGDLLMIWDFCTSFSRLLHLWPFSLEDFENAICHKDSQLVLIVESHSALLRLLLKDNADYLLAVQKRKGKSKITLITWTEYLCDFLEMINDPELCSHTGTIKRGYYGLLDANTKLGILRELINQVLETSLFREKLDVHIEQRLVLGATRRGEALEEGRKKREDKEQLKAVSNDNEVMNGHSPRVEGNQHILANGNLIKENGGVAKKINGQVVSSRLNNLTEKSEGKHLFTTLYKISNKHNMDEKVDIKDPSWKELLKQLKDNKNKAGGKRSKDQRREYFEREMEKRVIRTNPLGKDRHYNRYWWLQRDGRIFVESSDSKQWGYYNTKEELDALMGSLNCKGERERALLNQMEKFSGKICLEIQKRSKELAHKIALEEDVLRRSTRVRVPPGENPANAFLKYVNKWKED</sequence>
<dbReference type="Pfam" id="PF15613">
    <property type="entry name" value="WSD"/>
    <property type="match status" value="1"/>
</dbReference>
<dbReference type="GO" id="GO:0005634">
    <property type="term" value="C:nucleus"/>
    <property type="evidence" value="ECO:0007669"/>
    <property type="project" value="UniProtKB-SubCell"/>
</dbReference>
<dbReference type="InParanoid" id="A0A1Q3D3K9"/>
<dbReference type="PANTHER" id="PTHR15546:SF2">
    <property type="entry name" value="DDT DOMAIN-CONTAINING PROTEIN DDB_G0282237"/>
    <property type="match status" value="1"/>
</dbReference>
<evidence type="ECO:0000256" key="5">
    <source>
        <dbReference type="SAM" id="MobiDB-lite"/>
    </source>
</evidence>
<evidence type="ECO:0000256" key="1">
    <source>
        <dbReference type="ARBA" id="ARBA00004123"/>
    </source>
</evidence>
<evidence type="ECO:0000259" key="7">
    <source>
        <dbReference type="PROSITE" id="PS51136"/>
    </source>
</evidence>
<dbReference type="InterPro" id="IPR028941">
    <property type="entry name" value="WHIM2_dom"/>
</dbReference>
<feature type="region of interest" description="Disordered" evidence="5">
    <location>
        <begin position="237"/>
        <end position="278"/>
    </location>
</feature>
<dbReference type="Pfam" id="PF15612">
    <property type="entry name" value="WHIM1"/>
    <property type="match status" value="1"/>
</dbReference>
<dbReference type="PROSITE" id="PS50827">
    <property type="entry name" value="DDT"/>
    <property type="match status" value="1"/>
</dbReference>
<dbReference type="Proteomes" id="UP000187406">
    <property type="component" value="Unassembled WGS sequence"/>
</dbReference>
<dbReference type="InterPro" id="IPR028942">
    <property type="entry name" value="WHIM1_dom"/>
</dbReference>
<evidence type="ECO:0000259" key="6">
    <source>
        <dbReference type="PROSITE" id="PS50827"/>
    </source>
</evidence>
<keyword evidence="9" id="KW-1185">Reference proteome</keyword>
<keyword evidence="3 4" id="KW-0539">Nucleus</keyword>
<organism evidence="8 9">
    <name type="scientific">Cephalotus follicularis</name>
    <name type="common">Albany pitcher plant</name>
    <dbReference type="NCBI Taxonomy" id="3775"/>
    <lineage>
        <taxon>Eukaryota</taxon>
        <taxon>Viridiplantae</taxon>
        <taxon>Streptophyta</taxon>
        <taxon>Embryophyta</taxon>
        <taxon>Tracheophyta</taxon>
        <taxon>Spermatophyta</taxon>
        <taxon>Magnoliopsida</taxon>
        <taxon>eudicotyledons</taxon>
        <taxon>Gunneridae</taxon>
        <taxon>Pentapetalae</taxon>
        <taxon>rosids</taxon>
        <taxon>fabids</taxon>
        <taxon>Oxalidales</taxon>
        <taxon>Cephalotaceae</taxon>
        <taxon>Cephalotus</taxon>
    </lineage>
</organism>
<evidence type="ECO:0000256" key="2">
    <source>
        <dbReference type="ARBA" id="ARBA00023054"/>
    </source>
</evidence>
<dbReference type="Pfam" id="PF10537">
    <property type="entry name" value="WAC_Acf1_DNA_bd"/>
    <property type="match status" value="1"/>
</dbReference>
<feature type="domain" description="WAC" evidence="7">
    <location>
        <begin position="22"/>
        <end position="128"/>
    </location>
</feature>
<evidence type="ECO:0000256" key="3">
    <source>
        <dbReference type="ARBA" id="ARBA00023242"/>
    </source>
</evidence>
<feature type="compositionally biased region" description="Basic and acidic residues" evidence="5">
    <location>
        <begin position="237"/>
        <end position="261"/>
    </location>
</feature>
<dbReference type="FunCoup" id="A0A1Q3D3K9">
    <property type="interactions" value="957"/>
</dbReference>
<dbReference type="EMBL" id="BDDD01004129">
    <property type="protein sequence ID" value="GAV87011.1"/>
    <property type="molecule type" value="Genomic_DNA"/>
</dbReference>
<reference evidence="9" key="1">
    <citation type="submission" date="2016-04" db="EMBL/GenBank/DDBJ databases">
        <title>Cephalotus genome sequencing.</title>
        <authorList>
            <person name="Fukushima K."/>
            <person name="Hasebe M."/>
            <person name="Fang X."/>
        </authorList>
    </citation>
    <scope>NUCLEOTIDE SEQUENCE [LARGE SCALE GENOMIC DNA]</scope>
    <source>
        <strain evidence="9">cv. St1</strain>
    </source>
</reference>
<evidence type="ECO:0000313" key="9">
    <source>
        <dbReference type="Proteomes" id="UP000187406"/>
    </source>
</evidence>
<dbReference type="Pfam" id="PF02791">
    <property type="entry name" value="DDT"/>
    <property type="match status" value="1"/>
</dbReference>
<dbReference type="InterPro" id="IPR013136">
    <property type="entry name" value="WSTF_Acf1_Cbp146"/>
</dbReference>
<evidence type="ECO:0000256" key="4">
    <source>
        <dbReference type="PROSITE-ProRule" id="PRU00475"/>
    </source>
</evidence>
<dbReference type="PANTHER" id="PTHR15546">
    <property type="entry name" value="BROMODOMAIN ADJACENT TO ZINC FINGER DOMAIN, 2A"/>
    <property type="match status" value="1"/>
</dbReference>
<dbReference type="GO" id="GO:0000785">
    <property type="term" value="C:chromatin"/>
    <property type="evidence" value="ECO:0007669"/>
    <property type="project" value="UniProtKB-ARBA"/>
</dbReference>
<evidence type="ECO:0000313" key="8">
    <source>
        <dbReference type="EMBL" id="GAV87011.1"/>
    </source>
</evidence>
<dbReference type="OrthoDB" id="332390at2759"/>
<protein>
    <submittedName>
        <fullName evidence="8">DDT domain-containing protein/WAC_Acf1_DNA_bd domain-containing protein</fullName>
    </submittedName>
</protein>
<comment type="subcellular location">
    <subcellularLocation>
        <location evidence="1 4">Nucleus</location>
    </subcellularLocation>
</comment>
<gene>
    <name evidence="8" type="ORF">CFOL_v3_30437</name>
</gene>
<accession>A0A1Q3D3K9</accession>
<keyword evidence="2" id="KW-0175">Coiled coil</keyword>
<dbReference type="SMART" id="SM00571">
    <property type="entry name" value="DDT"/>
    <property type="match status" value="1"/>
</dbReference>
<dbReference type="PROSITE" id="PS51136">
    <property type="entry name" value="WAC"/>
    <property type="match status" value="1"/>
</dbReference>
<comment type="caution">
    <text evidence="8">The sequence shown here is derived from an EMBL/GenBank/DDBJ whole genome shotgun (WGS) entry which is preliminary data.</text>
</comment>
<dbReference type="AlphaFoldDB" id="A0A1Q3D3K9"/>
<dbReference type="STRING" id="3775.A0A1Q3D3K9"/>
<feature type="domain" description="DDT" evidence="6">
    <location>
        <begin position="315"/>
        <end position="376"/>
    </location>
</feature>
<name>A0A1Q3D3K9_CEPFO</name>
<dbReference type="InterPro" id="IPR053271">
    <property type="entry name" value="DDT_domain"/>
</dbReference>